<gene>
    <name evidence="1" type="ORF">CPELLU_LOCUS21819</name>
</gene>
<evidence type="ECO:0000313" key="1">
    <source>
        <dbReference type="EMBL" id="CAG8839168.1"/>
    </source>
</evidence>
<sequence>SKWSRSYSLIKTTTIVTPEARSVGDALRKLDAKQLINSDFISHIRSLGESPIFVLDGKTNECVHCETVEFYPRK</sequence>
<feature type="non-terminal residue" evidence="1">
    <location>
        <position position="1"/>
    </location>
</feature>
<evidence type="ECO:0000313" key="2">
    <source>
        <dbReference type="Proteomes" id="UP000789759"/>
    </source>
</evidence>
<organism evidence="1 2">
    <name type="scientific">Cetraspora pellucida</name>
    <dbReference type="NCBI Taxonomy" id="1433469"/>
    <lineage>
        <taxon>Eukaryota</taxon>
        <taxon>Fungi</taxon>
        <taxon>Fungi incertae sedis</taxon>
        <taxon>Mucoromycota</taxon>
        <taxon>Glomeromycotina</taxon>
        <taxon>Glomeromycetes</taxon>
        <taxon>Diversisporales</taxon>
        <taxon>Gigasporaceae</taxon>
        <taxon>Cetraspora</taxon>
    </lineage>
</organism>
<keyword evidence="2" id="KW-1185">Reference proteome</keyword>
<accession>A0A9N9KK49</accession>
<dbReference type="EMBL" id="CAJVQA010086395">
    <property type="protein sequence ID" value="CAG8839168.1"/>
    <property type="molecule type" value="Genomic_DNA"/>
</dbReference>
<dbReference type="OrthoDB" id="424572at2759"/>
<dbReference type="AlphaFoldDB" id="A0A9N9KK49"/>
<reference evidence="1" key="1">
    <citation type="submission" date="2021-06" db="EMBL/GenBank/DDBJ databases">
        <authorList>
            <person name="Kallberg Y."/>
            <person name="Tangrot J."/>
            <person name="Rosling A."/>
        </authorList>
    </citation>
    <scope>NUCLEOTIDE SEQUENCE</scope>
    <source>
        <strain evidence="1">FL966</strain>
    </source>
</reference>
<comment type="caution">
    <text evidence="1">The sequence shown here is derived from an EMBL/GenBank/DDBJ whole genome shotgun (WGS) entry which is preliminary data.</text>
</comment>
<proteinExistence type="predicted"/>
<protein>
    <submittedName>
        <fullName evidence="1">9017_t:CDS:1</fullName>
    </submittedName>
</protein>
<feature type="non-terminal residue" evidence="1">
    <location>
        <position position="74"/>
    </location>
</feature>
<name>A0A9N9KK49_9GLOM</name>
<dbReference type="Proteomes" id="UP000789759">
    <property type="component" value="Unassembled WGS sequence"/>
</dbReference>